<evidence type="ECO:0000256" key="6">
    <source>
        <dbReference type="ARBA" id="ARBA00023065"/>
    </source>
</evidence>
<keyword evidence="5" id="KW-0375">Hydrogen ion transport</keyword>
<name>A0ABP0USA8_9BRYO</name>
<evidence type="ECO:0008006" key="12">
    <source>
        <dbReference type="Google" id="ProtNLM"/>
    </source>
</evidence>
<dbReference type="Proteomes" id="UP001497512">
    <property type="component" value="Chromosome 6"/>
</dbReference>
<organism evidence="10 11">
    <name type="scientific">Sphagnum troendelagicum</name>
    <dbReference type="NCBI Taxonomy" id="128251"/>
    <lineage>
        <taxon>Eukaryota</taxon>
        <taxon>Viridiplantae</taxon>
        <taxon>Streptophyta</taxon>
        <taxon>Embryophyta</taxon>
        <taxon>Bryophyta</taxon>
        <taxon>Sphagnophytina</taxon>
        <taxon>Sphagnopsida</taxon>
        <taxon>Sphagnales</taxon>
        <taxon>Sphagnaceae</taxon>
        <taxon>Sphagnum</taxon>
    </lineage>
</organism>
<keyword evidence="4" id="KW-0138">CF(0)</keyword>
<comment type="subcellular location">
    <subcellularLocation>
        <location evidence="1">Mitochondrion membrane</location>
    </subcellularLocation>
</comment>
<comment type="similarity">
    <text evidence="2">Belongs to the ATPase g subunit family.</text>
</comment>
<reference evidence="10" key="1">
    <citation type="submission" date="2024-02" db="EMBL/GenBank/DDBJ databases">
        <authorList>
            <consortium name="ELIXIR-Norway"/>
            <consortium name="Elixir Norway"/>
        </authorList>
    </citation>
    <scope>NUCLEOTIDE SEQUENCE</scope>
</reference>
<evidence type="ECO:0000256" key="5">
    <source>
        <dbReference type="ARBA" id="ARBA00022781"/>
    </source>
</evidence>
<keyword evidence="8" id="KW-0472">Membrane</keyword>
<sequence length="122" mass="13916">MASLMRQLQSKAAVATELAAKHGSTFYKRLLEENKQYIQQEPTVQKCQELSKQLFYTRLASLPGRYDALWKEIDYVKQKIFARNDLKLEELGIAALFLGECYAWFCVGEIVGRGGTLTGYKV</sequence>
<keyword evidence="11" id="KW-1185">Reference proteome</keyword>
<dbReference type="EMBL" id="OZ019898">
    <property type="protein sequence ID" value="CAK9228701.1"/>
    <property type="molecule type" value="Genomic_DNA"/>
</dbReference>
<protein>
    <recommendedName>
        <fullName evidence="12">ATP synthase subunit g, mitochondrial</fullName>
    </recommendedName>
</protein>
<keyword evidence="9" id="KW-0066">ATP synthesis</keyword>
<keyword evidence="7" id="KW-0496">Mitochondrion</keyword>
<keyword evidence="6" id="KW-0406">Ion transport</keyword>
<gene>
    <name evidence="10" type="ORF">CSSPTR1EN2_LOCUS19341</name>
</gene>
<evidence type="ECO:0000313" key="11">
    <source>
        <dbReference type="Proteomes" id="UP001497512"/>
    </source>
</evidence>
<keyword evidence="3" id="KW-0813">Transport</keyword>
<dbReference type="PANTHER" id="PTHR12386">
    <property type="entry name" value="ATP SYNTHASE SUBUNIT"/>
    <property type="match status" value="1"/>
</dbReference>
<evidence type="ECO:0000256" key="9">
    <source>
        <dbReference type="ARBA" id="ARBA00023310"/>
    </source>
</evidence>
<evidence type="ECO:0000313" key="10">
    <source>
        <dbReference type="EMBL" id="CAK9228701.1"/>
    </source>
</evidence>
<evidence type="ECO:0000256" key="8">
    <source>
        <dbReference type="ARBA" id="ARBA00023136"/>
    </source>
</evidence>
<dbReference type="InterPro" id="IPR006808">
    <property type="entry name" value="ATP_synth_F0_gsu_mt"/>
</dbReference>
<evidence type="ECO:0000256" key="3">
    <source>
        <dbReference type="ARBA" id="ARBA00022448"/>
    </source>
</evidence>
<dbReference type="Pfam" id="PF04718">
    <property type="entry name" value="ATP-synt_G"/>
    <property type="match status" value="1"/>
</dbReference>
<evidence type="ECO:0000256" key="1">
    <source>
        <dbReference type="ARBA" id="ARBA00004325"/>
    </source>
</evidence>
<evidence type="ECO:0000256" key="4">
    <source>
        <dbReference type="ARBA" id="ARBA00022547"/>
    </source>
</evidence>
<evidence type="ECO:0000256" key="2">
    <source>
        <dbReference type="ARBA" id="ARBA00005699"/>
    </source>
</evidence>
<accession>A0ABP0USA8</accession>
<evidence type="ECO:0000256" key="7">
    <source>
        <dbReference type="ARBA" id="ARBA00023128"/>
    </source>
</evidence>
<proteinExistence type="inferred from homology"/>